<reference evidence="1 2" key="1">
    <citation type="journal article" date="2019" name="Sci. Rep.">
        <title>Orb-weaving spider Araneus ventricosus genome elucidates the spidroin gene catalogue.</title>
        <authorList>
            <person name="Kono N."/>
            <person name="Nakamura H."/>
            <person name="Ohtoshi R."/>
            <person name="Moran D.A.P."/>
            <person name="Shinohara A."/>
            <person name="Yoshida Y."/>
            <person name="Fujiwara M."/>
            <person name="Mori M."/>
            <person name="Tomita M."/>
            <person name="Arakawa K."/>
        </authorList>
    </citation>
    <scope>NUCLEOTIDE SEQUENCE [LARGE SCALE GENOMIC DNA]</scope>
</reference>
<comment type="caution">
    <text evidence="1">The sequence shown here is derived from an EMBL/GenBank/DDBJ whole genome shotgun (WGS) entry which is preliminary data.</text>
</comment>
<name>A0A4Y2UWY7_ARAVE</name>
<keyword evidence="2" id="KW-1185">Reference proteome</keyword>
<dbReference type="GO" id="GO:0016787">
    <property type="term" value="F:hydrolase activity"/>
    <property type="evidence" value="ECO:0007669"/>
    <property type="project" value="UniProtKB-KW"/>
</dbReference>
<dbReference type="Proteomes" id="UP000499080">
    <property type="component" value="Unassembled WGS sequence"/>
</dbReference>
<accession>A0A4Y2UWY7</accession>
<protein>
    <submittedName>
        <fullName evidence="1">Poly(ADP-ribose) glycohydrolase ARH3</fullName>
    </submittedName>
</protein>
<dbReference type="EMBL" id="BGPR01040710">
    <property type="protein sequence ID" value="GBO16898.1"/>
    <property type="molecule type" value="Genomic_DNA"/>
</dbReference>
<gene>
    <name evidence="1" type="primary">ADPRHL2_1</name>
    <name evidence="1" type="ORF">AVEN_66584_1</name>
</gene>
<organism evidence="1 2">
    <name type="scientific">Araneus ventricosus</name>
    <name type="common">Orbweaver spider</name>
    <name type="synonym">Epeira ventricosa</name>
    <dbReference type="NCBI Taxonomy" id="182803"/>
    <lineage>
        <taxon>Eukaryota</taxon>
        <taxon>Metazoa</taxon>
        <taxon>Ecdysozoa</taxon>
        <taxon>Arthropoda</taxon>
        <taxon>Chelicerata</taxon>
        <taxon>Arachnida</taxon>
        <taxon>Araneae</taxon>
        <taxon>Araneomorphae</taxon>
        <taxon>Entelegynae</taxon>
        <taxon>Araneoidea</taxon>
        <taxon>Araneidae</taxon>
        <taxon>Araneus</taxon>
    </lineage>
</organism>
<sequence>MTVLCDQTFDTCNSAKDWGYRHELGNLNKLCAQIQGD</sequence>
<proteinExistence type="predicted"/>
<dbReference type="AlphaFoldDB" id="A0A4Y2UWY7"/>
<evidence type="ECO:0000313" key="2">
    <source>
        <dbReference type="Proteomes" id="UP000499080"/>
    </source>
</evidence>
<keyword evidence="1" id="KW-0378">Hydrolase</keyword>
<feature type="non-terminal residue" evidence="1">
    <location>
        <position position="37"/>
    </location>
</feature>
<evidence type="ECO:0000313" key="1">
    <source>
        <dbReference type="EMBL" id="GBO16898.1"/>
    </source>
</evidence>